<accession>A0ABW0QUV0</accession>
<dbReference type="EMBL" id="JBHSNC010000012">
    <property type="protein sequence ID" value="MFC5528749.1"/>
    <property type="molecule type" value="Genomic_DNA"/>
</dbReference>
<gene>
    <name evidence="1" type="ORF">ACFPQ4_04675</name>
</gene>
<comment type="caution">
    <text evidence="1">The sequence shown here is derived from an EMBL/GenBank/DDBJ whole genome shotgun (WGS) entry which is preliminary data.</text>
</comment>
<sequence length="74" mass="8316">MEQALYLLHPHFVFMAVLDFKLALGLSLLSYRNSGVCRSVNDYRLGKSIGMPHSREETTYYGAFRTIAASICSP</sequence>
<evidence type="ECO:0000313" key="1">
    <source>
        <dbReference type="EMBL" id="MFC5528749.1"/>
    </source>
</evidence>
<dbReference type="RefSeq" id="WP_378110610.1">
    <property type="nucleotide sequence ID" value="NZ_JBHSNC010000012.1"/>
</dbReference>
<reference evidence="2" key="1">
    <citation type="journal article" date="2019" name="Int. J. Syst. Evol. Microbiol.">
        <title>The Global Catalogue of Microorganisms (GCM) 10K type strain sequencing project: providing services to taxonomists for standard genome sequencing and annotation.</title>
        <authorList>
            <consortium name="The Broad Institute Genomics Platform"/>
            <consortium name="The Broad Institute Genome Sequencing Center for Infectious Disease"/>
            <person name="Wu L."/>
            <person name="Ma J."/>
        </authorList>
    </citation>
    <scope>NUCLEOTIDE SEQUENCE [LARGE SCALE GENOMIC DNA]</scope>
    <source>
        <strain evidence="2">CGMCC 1.18578</strain>
    </source>
</reference>
<proteinExistence type="predicted"/>
<keyword evidence="2" id="KW-1185">Reference proteome</keyword>
<dbReference type="Proteomes" id="UP001596108">
    <property type="component" value="Unassembled WGS sequence"/>
</dbReference>
<organism evidence="1 2">
    <name type="scientific">Cohnella yongneupensis</name>
    <dbReference type="NCBI Taxonomy" id="425006"/>
    <lineage>
        <taxon>Bacteria</taxon>
        <taxon>Bacillati</taxon>
        <taxon>Bacillota</taxon>
        <taxon>Bacilli</taxon>
        <taxon>Bacillales</taxon>
        <taxon>Paenibacillaceae</taxon>
        <taxon>Cohnella</taxon>
    </lineage>
</organism>
<name>A0ABW0QUV0_9BACL</name>
<protein>
    <submittedName>
        <fullName evidence="1">Uncharacterized protein</fullName>
    </submittedName>
</protein>
<evidence type="ECO:0000313" key="2">
    <source>
        <dbReference type="Proteomes" id="UP001596108"/>
    </source>
</evidence>